<dbReference type="STRING" id="411483.FAEPRAA2165_02378"/>
<evidence type="ECO:0000313" key="1">
    <source>
        <dbReference type="EMBL" id="EEU96005.1"/>
    </source>
</evidence>
<evidence type="ECO:0000313" key="2">
    <source>
        <dbReference type="Proteomes" id="UP000004619"/>
    </source>
</evidence>
<dbReference type="EMBL" id="ACOP02000065">
    <property type="protein sequence ID" value="EEU96005.1"/>
    <property type="molecule type" value="Genomic_DNA"/>
</dbReference>
<dbReference type="AlphaFoldDB" id="C7H7U3"/>
<dbReference type="HOGENOM" id="CLU_3251802_0_0_9"/>
<organism evidence="1 2">
    <name type="scientific">Faecalibacterium duncaniae (strain DSM 17677 / JCM 31915 / A2-165)</name>
    <name type="common">Faecalibacterium prausnitzii</name>
    <dbReference type="NCBI Taxonomy" id="411483"/>
    <lineage>
        <taxon>Bacteria</taxon>
        <taxon>Bacillati</taxon>
        <taxon>Bacillota</taxon>
        <taxon>Clostridia</taxon>
        <taxon>Eubacteriales</taxon>
        <taxon>Oscillospiraceae</taxon>
        <taxon>Faecalibacterium</taxon>
    </lineage>
</organism>
<protein>
    <submittedName>
        <fullName evidence="1">Uncharacterized protein</fullName>
    </submittedName>
</protein>
<gene>
    <name evidence="1" type="ORF">FAEPRAA2165_02378</name>
</gene>
<proteinExistence type="predicted"/>
<name>C7H7U3_FAED2</name>
<sequence>MPCQMLRLWRGFFCNLLVSRPELRYNIKVWMTVVGELSGKNS</sequence>
<accession>C7H7U3</accession>
<comment type="caution">
    <text evidence="1">The sequence shown here is derived from an EMBL/GenBank/DDBJ whole genome shotgun (WGS) entry which is preliminary data.</text>
</comment>
<keyword evidence="2" id="KW-1185">Reference proteome</keyword>
<reference evidence="1" key="1">
    <citation type="submission" date="2009-08" db="EMBL/GenBank/DDBJ databases">
        <authorList>
            <person name="Weinstock G."/>
            <person name="Sodergren E."/>
            <person name="Clifton S."/>
            <person name="Fulton L."/>
            <person name="Fulton B."/>
            <person name="Courtney L."/>
            <person name="Fronick C."/>
            <person name="Harrison M."/>
            <person name="Strong C."/>
            <person name="Farmer C."/>
            <person name="Delahaunty K."/>
            <person name="Markovic C."/>
            <person name="Hall O."/>
            <person name="Minx P."/>
            <person name="Tomlinson C."/>
            <person name="Mitreva M."/>
            <person name="Nelson J."/>
            <person name="Hou S."/>
            <person name="Wollam A."/>
            <person name="Pepin K.H."/>
            <person name="Johnson M."/>
            <person name="Bhonagiri V."/>
            <person name="Nash W.E."/>
            <person name="Warren W."/>
            <person name="Chinwalla A."/>
            <person name="Mardis E.R."/>
            <person name="Wilson R.K."/>
        </authorList>
    </citation>
    <scope>NUCLEOTIDE SEQUENCE [LARGE SCALE GENOMIC DNA]</scope>
    <source>
        <strain evidence="1">A2-165</strain>
    </source>
</reference>
<dbReference type="Proteomes" id="UP000004619">
    <property type="component" value="Unassembled WGS sequence"/>
</dbReference>